<reference evidence="2" key="1">
    <citation type="journal article" date="2019" name="Int. J. Syst. Evol. Microbiol.">
        <title>The Global Catalogue of Microorganisms (GCM) 10K type strain sequencing project: providing services to taxonomists for standard genome sequencing and annotation.</title>
        <authorList>
            <consortium name="The Broad Institute Genomics Platform"/>
            <consortium name="The Broad Institute Genome Sequencing Center for Infectious Disease"/>
            <person name="Wu L."/>
            <person name="Ma J."/>
        </authorList>
    </citation>
    <scope>NUCLEOTIDE SEQUENCE [LARGE SCALE GENOMIC DNA]</scope>
    <source>
        <strain evidence="2">CCUG 55074</strain>
    </source>
</reference>
<evidence type="ECO:0000313" key="1">
    <source>
        <dbReference type="EMBL" id="MFD1191362.1"/>
    </source>
</evidence>
<keyword evidence="2" id="KW-1185">Reference proteome</keyword>
<dbReference type="EMBL" id="JBHTLQ010000026">
    <property type="protein sequence ID" value="MFD1191362.1"/>
    <property type="molecule type" value="Genomic_DNA"/>
</dbReference>
<sequence length="82" mass="9361">MATVFNSRRRYRVAVNSNDHPPPHVHAFGKGREARFKLNCPDGPVELWDFVGDWTLAQLNDLGEEVAAQLDRCCTVWREVHG</sequence>
<proteinExistence type="predicted"/>
<accession>A0ABW3T2J8</accession>
<organism evidence="1 2">
    <name type="scientific">Phenylobacterium conjunctum</name>
    <dbReference type="NCBI Taxonomy" id="1298959"/>
    <lineage>
        <taxon>Bacteria</taxon>
        <taxon>Pseudomonadati</taxon>
        <taxon>Pseudomonadota</taxon>
        <taxon>Alphaproteobacteria</taxon>
        <taxon>Caulobacterales</taxon>
        <taxon>Caulobacteraceae</taxon>
        <taxon>Phenylobacterium</taxon>
    </lineage>
</organism>
<protein>
    <submittedName>
        <fullName evidence="1">DUF4160 domain-containing protein</fullName>
    </submittedName>
</protein>
<dbReference type="Proteomes" id="UP001597216">
    <property type="component" value="Unassembled WGS sequence"/>
</dbReference>
<dbReference type="Pfam" id="PF13711">
    <property type="entry name" value="DUF4160"/>
    <property type="match status" value="1"/>
</dbReference>
<evidence type="ECO:0000313" key="2">
    <source>
        <dbReference type="Proteomes" id="UP001597216"/>
    </source>
</evidence>
<dbReference type="InterPro" id="IPR025427">
    <property type="entry name" value="DUF4160"/>
</dbReference>
<name>A0ABW3T2J8_9CAUL</name>
<dbReference type="RefSeq" id="WP_377353795.1">
    <property type="nucleotide sequence ID" value="NZ_JBHTLQ010000026.1"/>
</dbReference>
<gene>
    <name evidence="1" type="ORF">ACFQ27_12300</name>
</gene>
<comment type="caution">
    <text evidence="1">The sequence shown here is derived from an EMBL/GenBank/DDBJ whole genome shotgun (WGS) entry which is preliminary data.</text>
</comment>